<comment type="caution">
    <text evidence="1">The sequence shown here is derived from an EMBL/GenBank/DDBJ whole genome shotgun (WGS) entry which is preliminary data.</text>
</comment>
<sequence length="83" mass="10237">MFGNKIKRQIKIQIETQIRDLKLYLENNYKDLAIEARKEAISLIEEHYKKGNLKEKDYMKYQKILGEYTELMKDYNHQQFYRT</sequence>
<dbReference type="RefSeq" id="WP_271011379.1">
    <property type="nucleotide sequence ID" value="NZ_JAQIFT010000016.1"/>
</dbReference>
<name>A0AA42DKU4_9FIRM</name>
<keyword evidence="2" id="KW-1185">Reference proteome</keyword>
<dbReference type="AlphaFoldDB" id="A0AA42DKU4"/>
<protein>
    <submittedName>
        <fullName evidence="1">Uncharacterized protein</fullName>
    </submittedName>
</protein>
<proteinExistence type="predicted"/>
<evidence type="ECO:0000313" key="2">
    <source>
        <dbReference type="Proteomes" id="UP001169242"/>
    </source>
</evidence>
<accession>A0AA42DKU4</accession>
<dbReference type="Proteomes" id="UP001169242">
    <property type="component" value="Unassembled WGS sequence"/>
</dbReference>
<gene>
    <name evidence="1" type="ORF">PBV87_05125</name>
</gene>
<evidence type="ECO:0000313" key="1">
    <source>
        <dbReference type="EMBL" id="MDA3730881.1"/>
    </source>
</evidence>
<reference evidence="1" key="1">
    <citation type="journal article" date="2023" name="Int. J. Syst. Evol. Microbiol.">
        <title>&lt;i&gt;Holtiella tumoricola&lt;/i&gt; gen. nov. sp. nov., isolated from a human clinical sample.</title>
        <authorList>
            <person name="Allen-Vercoe E."/>
            <person name="Daigneault M.C."/>
            <person name="Vancuren S.J."/>
            <person name="Cochrane K."/>
            <person name="O'Neal L.L."/>
            <person name="Sankaranarayanan K."/>
            <person name="Lawson P.A."/>
        </authorList>
    </citation>
    <scope>NUCLEOTIDE SEQUENCE</scope>
    <source>
        <strain evidence="1">CC70A</strain>
    </source>
</reference>
<organism evidence="1 2">
    <name type="scientific">Holtiella tumoricola</name>
    <dbReference type="NCBI Taxonomy" id="3018743"/>
    <lineage>
        <taxon>Bacteria</taxon>
        <taxon>Bacillati</taxon>
        <taxon>Bacillota</taxon>
        <taxon>Clostridia</taxon>
        <taxon>Lachnospirales</taxon>
        <taxon>Cellulosilyticaceae</taxon>
        <taxon>Holtiella</taxon>
    </lineage>
</organism>
<dbReference type="EMBL" id="JAQIFT010000016">
    <property type="protein sequence ID" value="MDA3730881.1"/>
    <property type="molecule type" value="Genomic_DNA"/>
</dbReference>